<reference evidence="1 2" key="2">
    <citation type="journal article" date="2018" name="Hortic Res">
        <title>Improved Brassica rapa reference genome by single-molecule sequencing and chromosome conformation capture technologies.</title>
        <authorList>
            <person name="Zhang L."/>
            <person name="Cai X."/>
            <person name="Wu J."/>
            <person name="Liu M."/>
            <person name="Grob S."/>
            <person name="Cheng F."/>
            <person name="Liang J."/>
            <person name="Cai C."/>
            <person name="Liu Z."/>
            <person name="Liu B."/>
            <person name="Wang F."/>
            <person name="Li S."/>
            <person name="Liu F."/>
            <person name="Li X."/>
            <person name="Cheng L."/>
            <person name="Yang W."/>
            <person name="Li M.H."/>
            <person name="Grossniklaus U."/>
            <person name="Zheng H."/>
            <person name="Wang X."/>
        </authorList>
    </citation>
    <scope>NUCLEOTIDE SEQUENCE [LARGE SCALE GENOMIC DNA]</scope>
    <source>
        <strain evidence="1 2">cv. Chiifu-401-42</strain>
    </source>
</reference>
<name>M4DNS8_BRACM</name>
<reference evidence="1" key="3">
    <citation type="submission" date="2023-03" db="UniProtKB">
        <authorList>
            <consortium name="EnsemblPlants"/>
        </authorList>
    </citation>
    <scope>IDENTIFICATION</scope>
    <source>
        <strain evidence="1">cv. Chiifu-401-42</strain>
    </source>
</reference>
<dbReference type="HOGENOM" id="CLU_2674581_0_0_1"/>
<evidence type="ECO:0000313" key="1">
    <source>
        <dbReference type="EnsemblPlants" id="Bra018166.1-P"/>
    </source>
</evidence>
<dbReference type="STRING" id="51351.M4DNS8"/>
<dbReference type="Gramene" id="Bra018166.1">
    <property type="protein sequence ID" value="Bra018166.1-P"/>
    <property type="gene ID" value="Bra018166"/>
</dbReference>
<dbReference type="InParanoid" id="M4DNS8"/>
<dbReference type="AlphaFoldDB" id="M4DNS8"/>
<sequence length="75" mass="8628">MAAMSKNMDLAKQAKVMREFQKQSAQMDMTVSCEQQVWYLHYKTNTSSVILSASKSNHLRSSEMDDLEKRLAALR</sequence>
<accession>M4DNS8</accession>
<dbReference type="EnsemblPlants" id="Bra018166.1">
    <property type="protein sequence ID" value="Bra018166.1-P"/>
    <property type="gene ID" value="Bra018166"/>
</dbReference>
<dbReference type="OrthoDB" id="5594417at2759"/>
<keyword evidence="2" id="KW-1185">Reference proteome</keyword>
<organism evidence="1 2">
    <name type="scientific">Brassica campestris</name>
    <name type="common">Field mustard</name>
    <dbReference type="NCBI Taxonomy" id="3711"/>
    <lineage>
        <taxon>Eukaryota</taxon>
        <taxon>Viridiplantae</taxon>
        <taxon>Streptophyta</taxon>
        <taxon>Embryophyta</taxon>
        <taxon>Tracheophyta</taxon>
        <taxon>Spermatophyta</taxon>
        <taxon>Magnoliopsida</taxon>
        <taxon>eudicotyledons</taxon>
        <taxon>Gunneridae</taxon>
        <taxon>Pentapetalae</taxon>
        <taxon>rosids</taxon>
        <taxon>malvids</taxon>
        <taxon>Brassicales</taxon>
        <taxon>Brassicaceae</taxon>
        <taxon>Brassiceae</taxon>
        <taxon>Brassica</taxon>
    </lineage>
</organism>
<dbReference type="eggNOG" id="KOG3230">
    <property type="taxonomic scope" value="Eukaryota"/>
</dbReference>
<dbReference type="Proteomes" id="UP000011750">
    <property type="component" value="Chromosome A06"/>
</dbReference>
<evidence type="ECO:0000313" key="2">
    <source>
        <dbReference type="Proteomes" id="UP000011750"/>
    </source>
</evidence>
<proteinExistence type="predicted"/>
<reference evidence="1 2" key="1">
    <citation type="journal article" date="2011" name="Nat. Genet.">
        <title>The genome of the mesopolyploid crop species Brassica rapa.</title>
        <authorList>
            <consortium name="Brassica rapa Genome Sequencing Project Consortium"/>
            <person name="Wang X."/>
            <person name="Wang H."/>
            <person name="Wang J."/>
            <person name="Sun R."/>
            <person name="Wu J."/>
            <person name="Liu S."/>
            <person name="Bai Y."/>
            <person name="Mun J.H."/>
            <person name="Bancroft I."/>
            <person name="Cheng F."/>
            <person name="Huang S."/>
            <person name="Li X."/>
            <person name="Hua W."/>
            <person name="Wang J."/>
            <person name="Wang X."/>
            <person name="Freeling M."/>
            <person name="Pires J.C."/>
            <person name="Paterson A.H."/>
            <person name="Chalhoub B."/>
            <person name="Wang B."/>
            <person name="Hayward A."/>
            <person name="Sharpe A.G."/>
            <person name="Park B.S."/>
            <person name="Weisshaar B."/>
            <person name="Liu B."/>
            <person name="Li B."/>
            <person name="Liu B."/>
            <person name="Tong C."/>
            <person name="Song C."/>
            <person name="Duran C."/>
            <person name="Peng C."/>
            <person name="Geng C."/>
            <person name="Koh C."/>
            <person name="Lin C."/>
            <person name="Edwards D."/>
            <person name="Mu D."/>
            <person name="Shen D."/>
            <person name="Soumpourou E."/>
            <person name="Li F."/>
            <person name="Fraser F."/>
            <person name="Conant G."/>
            <person name="Lassalle G."/>
            <person name="King G.J."/>
            <person name="Bonnema G."/>
            <person name="Tang H."/>
            <person name="Wang H."/>
            <person name="Belcram H."/>
            <person name="Zhou H."/>
            <person name="Hirakawa H."/>
            <person name="Abe H."/>
            <person name="Guo H."/>
            <person name="Wang H."/>
            <person name="Jin H."/>
            <person name="Parkin I.A."/>
            <person name="Batley J."/>
            <person name="Kim J.S."/>
            <person name="Just J."/>
            <person name="Li J."/>
            <person name="Xu J."/>
            <person name="Deng J."/>
            <person name="Kim J.A."/>
            <person name="Li J."/>
            <person name="Yu J."/>
            <person name="Meng J."/>
            <person name="Wang J."/>
            <person name="Min J."/>
            <person name="Poulain J."/>
            <person name="Wang J."/>
            <person name="Hatakeyama K."/>
            <person name="Wu K."/>
            <person name="Wang L."/>
            <person name="Fang L."/>
            <person name="Trick M."/>
            <person name="Links M.G."/>
            <person name="Zhao M."/>
            <person name="Jin M."/>
            <person name="Ramchiary N."/>
            <person name="Drou N."/>
            <person name="Berkman P.J."/>
            <person name="Cai Q."/>
            <person name="Huang Q."/>
            <person name="Li R."/>
            <person name="Tabata S."/>
            <person name="Cheng S."/>
            <person name="Zhang S."/>
            <person name="Zhang S."/>
            <person name="Huang S."/>
            <person name="Sato S."/>
            <person name="Sun S."/>
            <person name="Kwon S.J."/>
            <person name="Choi S.R."/>
            <person name="Lee T.H."/>
            <person name="Fan W."/>
            <person name="Zhao X."/>
            <person name="Tan X."/>
            <person name="Xu X."/>
            <person name="Wang Y."/>
            <person name="Qiu Y."/>
            <person name="Yin Y."/>
            <person name="Li Y."/>
            <person name="Du Y."/>
            <person name="Liao Y."/>
            <person name="Lim Y."/>
            <person name="Narusaka Y."/>
            <person name="Wang Y."/>
            <person name="Wang Z."/>
            <person name="Li Z."/>
            <person name="Wang Z."/>
            <person name="Xiong Z."/>
            <person name="Zhang Z."/>
        </authorList>
    </citation>
    <scope>NUCLEOTIDE SEQUENCE [LARGE SCALE GENOMIC DNA]</scope>
    <source>
        <strain evidence="1 2">cv. Chiifu-401-42</strain>
    </source>
</reference>
<protein>
    <submittedName>
        <fullName evidence="1">Uncharacterized protein</fullName>
    </submittedName>
</protein>